<feature type="compositionally biased region" description="Basic and acidic residues" evidence="1">
    <location>
        <begin position="476"/>
        <end position="505"/>
    </location>
</feature>
<evidence type="ECO:0000313" key="3">
    <source>
        <dbReference type="Proteomes" id="UP000037904"/>
    </source>
</evidence>
<evidence type="ECO:0000313" key="2">
    <source>
        <dbReference type="EMBL" id="KPA39014.1"/>
    </source>
</evidence>
<feature type="compositionally biased region" description="Polar residues" evidence="1">
    <location>
        <begin position="156"/>
        <end position="174"/>
    </location>
</feature>
<evidence type="ECO:0000256" key="1">
    <source>
        <dbReference type="SAM" id="MobiDB-lite"/>
    </source>
</evidence>
<comment type="caution">
    <text evidence="2">The sequence shown here is derived from an EMBL/GenBank/DDBJ whole genome shotgun (WGS) entry which is preliminary data.</text>
</comment>
<feature type="region of interest" description="Disordered" evidence="1">
    <location>
        <begin position="476"/>
        <end position="518"/>
    </location>
</feature>
<dbReference type="EMBL" id="JXCE01000226">
    <property type="protein sequence ID" value="KPA39014.1"/>
    <property type="molecule type" value="Genomic_DNA"/>
</dbReference>
<reference evidence="2 3" key="1">
    <citation type="submission" date="2015-04" db="EMBL/GenBank/DDBJ databases">
        <title>The draft genome sequence of Fusarium langsethiae, a T-2/HT-2 mycotoxin producer.</title>
        <authorList>
            <person name="Lysoe E."/>
            <person name="Divon H.H."/>
            <person name="Terzi V."/>
            <person name="Orru L."/>
            <person name="Lamontanara A."/>
            <person name="Kolseth A.-K."/>
            <person name="Frandsen R.J."/>
            <person name="Nielsen K."/>
            <person name="Thrane U."/>
        </authorList>
    </citation>
    <scope>NUCLEOTIDE SEQUENCE [LARGE SCALE GENOMIC DNA]</scope>
    <source>
        <strain evidence="2 3">Fl201059</strain>
    </source>
</reference>
<keyword evidence="3" id="KW-1185">Reference proteome</keyword>
<gene>
    <name evidence="2" type="ORF">FLAG1_08127</name>
</gene>
<accession>A0A0N0DD19</accession>
<dbReference type="OrthoDB" id="4814848at2759"/>
<dbReference type="AlphaFoldDB" id="A0A0N0DD19"/>
<proteinExistence type="predicted"/>
<sequence>MTGAFDRRLVLSYANHFNFNQWIDEYFHESTSKYDLTDMDPLERIYNREEYLDRLGDPGECFDDCDLAHLMSPTMPPEPSIAPAAGSDVSVTAKAESPEMYDFIGLGNDGIAGQDVSGGGSTGEGALEDSISKVLTPATQSLQITNNQPTLAEYQQESQPVKTQAQGHYQSQTYSQDPYQLQPQVQSQYQLPVHVQDHTQAQFDGQVQTQALSYQPLLHQPYNYRNQYIQGSYQPLNFHSQGIIPAQSDPSQTQPQLQYHFPSVMPSFNPNPPQPSRPTIEQPPKKYRAPPQPTAQNTHQAWLVPKLEHFTRQYQGYISTPSAARGIESVFLSLSHPPETATTTRHTVDMSFPRTTQEYRNRVRQMFEAICDWSSPREWRAKMGHTMAAQWIEKVKRERQSRGLSTKMSDLTDEDLAPPASAMPPVEEQWKNVIHRRLSDIEIELLCAKVLLNKVLIHSALRASWISRITNSPFSETRRKDQNKAGNDRKRSLIEQVENGRKRAVNEQGGGKQKRARI</sequence>
<feature type="region of interest" description="Disordered" evidence="1">
    <location>
        <begin position="156"/>
        <end position="177"/>
    </location>
</feature>
<dbReference type="Proteomes" id="UP000037904">
    <property type="component" value="Unassembled WGS sequence"/>
</dbReference>
<organism evidence="2 3">
    <name type="scientific">Fusarium langsethiae</name>
    <dbReference type="NCBI Taxonomy" id="179993"/>
    <lineage>
        <taxon>Eukaryota</taxon>
        <taxon>Fungi</taxon>
        <taxon>Dikarya</taxon>
        <taxon>Ascomycota</taxon>
        <taxon>Pezizomycotina</taxon>
        <taxon>Sordariomycetes</taxon>
        <taxon>Hypocreomycetidae</taxon>
        <taxon>Hypocreales</taxon>
        <taxon>Nectriaceae</taxon>
        <taxon>Fusarium</taxon>
    </lineage>
</organism>
<protein>
    <submittedName>
        <fullName evidence="2">Uncharacterized protein</fullName>
    </submittedName>
</protein>
<feature type="region of interest" description="Disordered" evidence="1">
    <location>
        <begin position="261"/>
        <end position="297"/>
    </location>
</feature>
<name>A0A0N0DD19_FUSLA</name>
<feature type="region of interest" description="Disordered" evidence="1">
    <location>
        <begin position="399"/>
        <end position="424"/>
    </location>
</feature>